<name>A0A0D2TNP6_GOSRA</name>
<sequence length="128" mass="14603">MMGSGGDNGEMERVMIELSLDGGEKGWKVDLGGSQRAVEDDLCMILLVFVDFWVQIHDFPSGLVLEVMARQFGNFIGTFLDNYMKMMGTGYRGFIQIGVRIDVRGLLKRRKKIILSQNHSLYARFQYK</sequence>
<reference evidence="1 2" key="1">
    <citation type="journal article" date="2012" name="Nature">
        <title>Repeated polyploidization of Gossypium genomes and the evolution of spinnable cotton fibres.</title>
        <authorList>
            <person name="Paterson A.H."/>
            <person name="Wendel J.F."/>
            <person name="Gundlach H."/>
            <person name="Guo H."/>
            <person name="Jenkins J."/>
            <person name="Jin D."/>
            <person name="Llewellyn D."/>
            <person name="Showmaker K.C."/>
            <person name="Shu S."/>
            <person name="Udall J."/>
            <person name="Yoo M.J."/>
            <person name="Byers R."/>
            <person name="Chen W."/>
            <person name="Doron-Faigenboim A."/>
            <person name="Duke M.V."/>
            <person name="Gong L."/>
            <person name="Grimwood J."/>
            <person name="Grover C."/>
            <person name="Grupp K."/>
            <person name="Hu G."/>
            <person name="Lee T.H."/>
            <person name="Li J."/>
            <person name="Lin L."/>
            <person name="Liu T."/>
            <person name="Marler B.S."/>
            <person name="Page J.T."/>
            <person name="Roberts A.W."/>
            <person name="Romanel E."/>
            <person name="Sanders W.S."/>
            <person name="Szadkowski E."/>
            <person name="Tan X."/>
            <person name="Tang H."/>
            <person name="Xu C."/>
            <person name="Wang J."/>
            <person name="Wang Z."/>
            <person name="Zhang D."/>
            <person name="Zhang L."/>
            <person name="Ashrafi H."/>
            <person name="Bedon F."/>
            <person name="Bowers J.E."/>
            <person name="Brubaker C.L."/>
            <person name="Chee P.W."/>
            <person name="Das S."/>
            <person name="Gingle A.R."/>
            <person name="Haigler C.H."/>
            <person name="Harker D."/>
            <person name="Hoffmann L.V."/>
            <person name="Hovav R."/>
            <person name="Jones D.C."/>
            <person name="Lemke C."/>
            <person name="Mansoor S."/>
            <person name="ur Rahman M."/>
            <person name="Rainville L.N."/>
            <person name="Rambani A."/>
            <person name="Reddy U.K."/>
            <person name="Rong J.K."/>
            <person name="Saranga Y."/>
            <person name="Scheffler B.E."/>
            <person name="Scheffler J.A."/>
            <person name="Stelly D.M."/>
            <person name="Triplett B.A."/>
            <person name="Van Deynze A."/>
            <person name="Vaslin M.F."/>
            <person name="Waghmare V.N."/>
            <person name="Walford S.A."/>
            <person name="Wright R.J."/>
            <person name="Zaki E.A."/>
            <person name="Zhang T."/>
            <person name="Dennis E.S."/>
            <person name="Mayer K.F."/>
            <person name="Peterson D.G."/>
            <person name="Rokhsar D.S."/>
            <person name="Wang X."/>
            <person name="Schmutz J."/>
        </authorList>
    </citation>
    <scope>NUCLEOTIDE SEQUENCE [LARGE SCALE GENOMIC DNA]</scope>
</reference>
<protein>
    <recommendedName>
        <fullName evidence="3">DUF4283 domain-containing protein</fullName>
    </recommendedName>
</protein>
<organism evidence="1 2">
    <name type="scientific">Gossypium raimondii</name>
    <name type="common">Peruvian cotton</name>
    <name type="synonym">Gossypium klotzschianum subsp. raimondii</name>
    <dbReference type="NCBI Taxonomy" id="29730"/>
    <lineage>
        <taxon>Eukaryota</taxon>
        <taxon>Viridiplantae</taxon>
        <taxon>Streptophyta</taxon>
        <taxon>Embryophyta</taxon>
        <taxon>Tracheophyta</taxon>
        <taxon>Spermatophyta</taxon>
        <taxon>Magnoliopsida</taxon>
        <taxon>eudicotyledons</taxon>
        <taxon>Gunneridae</taxon>
        <taxon>Pentapetalae</taxon>
        <taxon>rosids</taxon>
        <taxon>malvids</taxon>
        <taxon>Malvales</taxon>
        <taxon>Malvaceae</taxon>
        <taxon>Malvoideae</taxon>
        <taxon>Gossypium</taxon>
    </lineage>
</organism>
<dbReference type="Gramene" id="KJB45190">
    <property type="protein sequence ID" value="KJB45190"/>
    <property type="gene ID" value="B456_007G294500"/>
</dbReference>
<proteinExistence type="predicted"/>
<evidence type="ECO:0008006" key="3">
    <source>
        <dbReference type="Google" id="ProtNLM"/>
    </source>
</evidence>
<dbReference type="Proteomes" id="UP000032304">
    <property type="component" value="Chromosome 7"/>
</dbReference>
<gene>
    <name evidence="1" type="ORF">B456_007G294500</name>
</gene>
<evidence type="ECO:0000313" key="2">
    <source>
        <dbReference type="Proteomes" id="UP000032304"/>
    </source>
</evidence>
<dbReference type="EMBL" id="CM001746">
    <property type="protein sequence ID" value="KJB45190.1"/>
    <property type="molecule type" value="Genomic_DNA"/>
</dbReference>
<evidence type="ECO:0000313" key="1">
    <source>
        <dbReference type="EMBL" id="KJB45190.1"/>
    </source>
</evidence>
<dbReference type="AlphaFoldDB" id="A0A0D2TNP6"/>
<accession>A0A0D2TNP6</accession>
<keyword evidence="2" id="KW-1185">Reference proteome</keyword>